<protein>
    <submittedName>
        <fullName evidence="1">Uncharacterized protein</fullName>
    </submittedName>
</protein>
<evidence type="ECO:0000313" key="2">
    <source>
        <dbReference type="Proteomes" id="UP000238479"/>
    </source>
</evidence>
<dbReference type="Gramene" id="PRQ51765">
    <property type="protein sequence ID" value="PRQ51765"/>
    <property type="gene ID" value="RchiOBHm_Chr2g0148071"/>
</dbReference>
<organism evidence="1 2">
    <name type="scientific">Rosa chinensis</name>
    <name type="common">China rose</name>
    <dbReference type="NCBI Taxonomy" id="74649"/>
    <lineage>
        <taxon>Eukaryota</taxon>
        <taxon>Viridiplantae</taxon>
        <taxon>Streptophyta</taxon>
        <taxon>Embryophyta</taxon>
        <taxon>Tracheophyta</taxon>
        <taxon>Spermatophyta</taxon>
        <taxon>Magnoliopsida</taxon>
        <taxon>eudicotyledons</taxon>
        <taxon>Gunneridae</taxon>
        <taxon>Pentapetalae</taxon>
        <taxon>rosids</taxon>
        <taxon>fabids</taxon>
        <taxon>Rosales</taxon>
        <taxon>Rosaceae</taxon>
        <taxon>Rosoideae</taxon>
        <taxon>Rosoideae incertae sedis</taxon>
        <taxon>Rosa</taxon>
    </lineage>
</organism>
<comment type="caution">
    <text evidence="1">The sequence shown here is derived from an EMBL/GenBank/DDBJ whole genome shotgun (WGS) entry which is preliminary data.</text>
</comment>
<gene>
    <name evidence="1" type="ORF">RchiOBHm_Chr2g0148071</name>
</gene>
<dbReference type="Proteomes" id="UP000238479">
    <property type="component" value="Chromosome 2"/>
</dbReference>
<name>A0A2P6RZB5_ROSCH</name>
<reference evidence="1 2" key="1">
    <citation type="journal article" date="2018" name="Nat. Genet.">
        <title>The Rosa genome provides new insights in the design of modern roses.</title>
        <authorList>
            <person name="Bendahmane M."/>
        </authorList>
    </citation>
    <scope>NUCLEOTIDE SEQUENCE [LARGE SCALE GENOMIC DNA]</scope>
    <source>
        <strain evidence="2">cv. Old Blush</strain>
    </source>
</reference>
<dbReference type="EMBL" id="PDCK01000040">
    <property type="protein sequence ID" value="PRQ51765.1"/>
    <property type="molecule type" value="Genomic_DNA"/>
</dbReference>
<dbReference type="AlphaFoldDB" id="A0A2P6RZB5"/>
<accession>A0A2P6RZB5</accession>
<keyword evidence="2" id="KW-1185">Reference proteome</keyword>
<proteinExistence type="predicted"/>
<sequence>MQHLRLAIQLEKQRKKISNDWFGSRGSDTGVTIQTYQVSNVDKNLLQVSL</sequence>
<evidence type="ECO:0000313" key="1">
    <source>
        <dbReference type="EMBL" id="PRQ51765.1"/>
    </source>
</evidence>